<keyword evidence="3" id="KW-1185">Reference proteome</keyword>
<dbReference type="AlphaFoldDB" id="A0A2T5BZF7"/>
<feature type="chain" id="PRO_5015730171" description="Gliding motility-associated lipoprotein GldB" evidence="1">
    <location>
        <begin position="17"/>
        <end position="332"/>
    </location>
</feature>
<dbReference type="Proteomes" id="UP000243525">
    <property type="component" value="Unassembled WGS sequence"/>
</dbReference>
<dbReference type="OrthoDB" id="976022at2"/>
<sequence>MKKLFLLLVCALFVLAACQRNPFKVDLSDTHINFKLHRFGNDLFASRDSLQKALPELQKKYPSILPLFSSEVIRIGFPEDSGFTDILSSFVNDSLMLEVNNQINTQIDQQQLEEQLTEAFRYFHYYFPEKTIPEVFSCNSGFNQSIVMTDSLMGIGLDKYLGVDCDYYPRLGIPQYLQQNMHPGRIVPEALYAWCMTQFPFDGYGPQLIDRMIYEGQLLYLLDAVLPDCPDSLKIGFSQKQLAFCKDRENAIWTYLAEHRMLFSNERMDIIRYTDDAPYTSSFTTDSPGRTGCWLGWQIVKAYMKNNPGVSIPQLMQEKDSKKILNFSAYQP</sequence>
<gene>
    <name evidence="2" type="ORF">C8N47_11414</name>
</gene>
<organism evidence="2 3">
    <name type="scientific">Mangrovibacterium marinum</name>
    <dbReference type="NCBI Taxonomy" id="1639118"/>
    <lineage>
        <taxon>Bacteria</taxon>
        <taxon>Pseudomonadati</taxon>
        <taxon>Bacteroidota</taxon>
        <taxon>Bacteroidia</taxon>
        <taxon>Marinilabiliales</taxon>
        <taxon>Prolixibacteraceae</taxon>
        <taxon>Mangrovibacterium</taxon>
    </lineage>
</organism>
<dbReference type="PROSITE" id="PS51257">
    <property type="entry name" value="PROKAR_LIPOPROTEIN"/>
    <property type="match status" value="1"/>
</dbReference>
<name>A0A2T5BZF7_9BACT</name>
<feature type="signal peptide" evidence="1">
    <location>
        <begin position="1"/>
        <end position="16"/>
    </location>
</feature>
<proteinExistence type="predicted"/>
<evidence type="ECO:0000256" key="1">
    <source>
        <dbReference type="SAM" id="SignalP"/>
    </source>
</evidence>
<keyword evidence="1" id="KW-0732">Signal</keyword>
<dbReference type="InterPro" id="IPR019853">
    <property type="entry name" value="GldB-like"/>
</dbReference>
<evidence type="ECO:0000313" key="3">
    <source>
        <dbReference type="Proteomes" id="UP000243525"/>
    </source>
</evidence>
<comment type="caution">
    <text evidence="2">The sequence shown here is derived from an EMBL/GenBank/DDBJ whole genome shotgun (WGS) entry which is preliminary data.</text>
</comment>
<dbReference type="Pfam" id="PF25594">
    <property type="entry name" value="GldB_lipo"/>
    <property type="match status" value="1"/>
</dbReference>
<dbReference type="RefSeq" id="WP_107823036.1">
    <property type="nucleotide sequence ID" value="NZ_OY782574.1"/>
</dbReference>
<protein>
    <recommendedName>
        <fullName evidence="4">Gliding motility-associated lipoprotein GldB</fullName>
    </recommendedName>
</protein>
<reference evidence="2 3" key="1">
    <citation type="submission" date="2018-04" db="EMBL/GenBank/DDBJ databases">
        <title>Genomic Encyclopedia of Archaeal and Bacterial Type Strains, Phase II (KMG-II): from individual species to whole genera.</title>
        <authorList>
            <person name="Goeker M."/>
        </authorList>
    </citation>
    <scope>NUCLEOTIDE SEQUENCE [LARGE SCALE GENOMIC DNA]</scope>
    <source>
        <strain evidence="2 3">DSM 28823</strain>
    </source>
</reference>
<evidence type="ECO:0008006" key="4">
    <source>
        <dbReference type="Google" id="ProtNLM"/>
    </source>
</evidence>
<dbReference type="EMBL" id="QAAD01000014">
    <property type="protein sequence ID" value="PTN07671.1"/>
    <property type="molecule type" value="Genomic_DNA"/>
</dbReference>
<accession>A0A2T5BZF7</accession>
<evidence type="ECO:0000313" key="2">
    <source>
        <dbReference type="EMBL" id="PTN07671.1"/>
    </source>
</evidence>